<evidence type="ECO:0000313" key="3">
    <source>
        <dbReference type="Proteomes" id="UP001596443"/>
    </source>
</evidence>
<accession>A0ABD5TC25</accession>
<dbReference type="GO" id="GO:0016757">
    <property type="term" value="F:glycosyltransferase activity"/>
    <property type="evidence" value="ECO:0007669"/>
    <property type="project" value="UniProtKB-KW"/>
</dbReference>
<dbReference type="EC" id="2.4.-.-" evidence="2"/>
<reference evidence="2 3" key="1">
    <citation type="journal article" date="2019" name="Int. J. Syst. Evol. Microbiol.">
        <title>The Global Catalogue of Microorganisms (GCM) 10K type strain sequencing project: providing services to taxonomists for standard genome sequencing and annotation.</title>
        <authorList>
            <consortium name="The Broad Institute Genomics Platform"/>
            <consortium name="The Broad Institute Genome Sequencing Center for Infectious Disease"/>
            <person name="Wu L."/>
            <person name="Ma J."/>
        </authorList>
    </citation>
    <scope>NUCLEOTIDE SEQUENCE [LARGE SCALE GENOMIC DNA]</scope>
    <source>
        <strain evidence="2 3">SYNS20</strain>
    </source>
</reference>
<keyword evidence="2" id="KW-0328">Glycosyltransferase</keyword>
<sequence length="260" mass="27185">MHHLRRAEGGRLAPVATRLERHFVRGCAAAVCVSEATERDVLSLVDDLATHVAPPPADQFDPTVTPADVTDRAREGPLRVVSLGSLVPRKGHPTLVRALAGVDDERGWTATVVGPEPDPDHARTVRSLAADLDVEERVSFRGELSTSDLAAVLGESHVLAVPSSYEGFGMAYLEGMGFGLPAVASAAGGASTVVADGETGFLVDPGDVAGVRDAIAALAGDRDRLARMGTAALRRFESHPDWAATVADVRRFLAEVADGG</sequence>
<dbReference type="Proteomes" id="UP001596443">
    <property type="component" value="Unassembled WGS sequence"/>
</dbReference>
<protein>
    <submittedName>
        <fullName evidence="2">Glycosyltransferase family 4 protein</fullName>
        <ecNumber evidence="2">2.4.-.-</ecNumber>
    </submittedName>
</protein>
<dbReference type="CDD" id="cd03801">
    <property type="entry name" value="GT4_PimA-like"/>
    <property type="match status" value="1"/>
</dbReference>
<comment type="caution">
    <text evidence="2">The sequence shown here is derived from an EMBL/GenBank/DDBJ whole genome shotgun (WGS) entry which is preliminary data.</text>
</comment>
<dbReference type="RefSeq" id="WP_284061017.1">
    <property type="nucleotide sequence ID" value="NZ_CP126158.1"/>
</dbReference>
<dbReference type="GeneID" id="81209916"/>
<dbReference type="Pfam" id="PF00534">
    <property type="entry name" value="Glycos_transf_1"/>
    <property type="match status" value="1"/>
</dbReference>
<dbReference type="Gene3D" id="3.40.50.2000">
    <property type="entry name" value="Glycogen Phosphorylase B"/>
    <property type="match status" value="2"/>
</dbReference>
<keyword evidence="3" id="KW-1185">Reference proteome</keyword>
<dbReference type="PANTHER" id="PTHR12526">
    <property type="entry name" value="GLYCOSYLTRANSFERASE"/>
    <property type="match status" value="1"/>
</dbReference>
<feature type="domain" description="Glycosyl transferase family 1" evidence="1">
    <location>
        <begin position="74"/>
        <end position="232"/>
    </location>
</feature>
<evidence type="ECO:0000313" key="2">
    <source>
        <dbReference type="EMBL" id="MFC6786816.1"/>
    </source>
</evidence>
<evidence type="ECO:0000259" key="1">
    <source>
        <dbReference type="Pfam" id="PF00534"/>
    </source>
</evidence>
<dbReference type="EMBL" id="JBHSWX010000012">
    <property type="protein sequence ID" value="MFC6786816.1"/>
    <property type="molecule type" value="Genomic_DNA"/>
</dbReference>
<dbReference type="InterPro" id="IPR001296">
    <property type="entry name" value="Glyco_trans_1"/>
</dbReference>
<dbReference type="SUPFAM" id="SSF53756">
    <property type="entry name" value="UDP-Glycosyltransferase/glycogen phosphorylase"/>
    <property type="match status" value="1"/>
</dbReference>
<gene>
    <name evidence="2" type="ORF">ACFQFD_12705</name>
</gene>
<proteinExistence type="predicted"/>
<dbReference type="AlphaFoldDB" id="A0ABD5TC25"/>
<name>A0ABD5TC25_9EURY</name>
<organism evidence="2 3">
    <name type="scientific">Halobaculum halobium</name>
    <dbReference type="NCBI Taxonomy" id="3032281"/>
    <lineage>
        <taxon>Archaea</taxon>
        <taxon>Methanobacteriati</taxon>
        <taxon>Methanobacteriota</taxon>
        <taxon>Stenosarchaea group</taxon>
        <taxon>Halobacteria</taxon>
        <taxon>Halobacteriales</taxon>
        <taxon>Haloferacaceae</taxon>
        <taxon>Halobaculum</taxon>
    </lineage>
</organism>
<keyword evidence="2" id="KW-0808">Transferase</keyword>